<dbReference type="InterPro" id="IPR029261">
    <property type="entry name" value="Transposase_Znf"/>
</dbReference>
<gene>
    <name evidence="2" type="ORF">SELSPUOL_01511</name>
</gene>
<comment type="caution">
    <text evidence="2">The sequence shown here is derived from an EMBL/GenBank/DDBJ whole genome shotgun (WGS) entry which is preliminary data.</text>
</comment>
<dbReference type="EMBL" id="ACKP02000027">
    <property type="protein sequence ID" value="EEX77180.1"/>
    <property type="molecule type" value="Genomic_DNA"/>
</dbReference>
<dbReference type="RefSeq" id="WP_006192808.1">
    <property type="nucleotide sequence ID" value="NC_015437.1"/>
</dbReference>
<sequence>MSYEKNTTNCFDLPSEYLKKVEANIWELKLPRTNHQCPRCHNSTDKVHDYRVQTIKATSLVAHTVRYHKRRYVCTSCGKVFPEQAPFLSRYQRMTKTLICQLIVEHGMLSTS</sequence>
<dbReference type="Pfam" id="PF14690">
    <property type="entry name" value="Zn_ribbon_ISL3"/>
    <property type="match status" value="1"/>
</dbReference>
<evidence type="ECO:0000313" key="2">
    <source>
        <dbReference type="EMBL" id="EEX77180.1"/>
    </source>
</evidence>
<reference evidence="2 3" key="1">
    <citation type="submission" date="2009-09" db="EMBL/GenBank/DDBJ databases">
        <authorList>
            <person name="Weinstock G."/>
            <person name="Sodergren E."/>
            <person name="Clifton S."/>
            <person name="Fulton L."/>
            <person name="Fulton B."/>
            <person name="Courtney L."/>
            <person name="Fronick C."/>
            <person name="Harrison M."/>
            <person name="Strong C."/>
            <person name="Farmer C."/>
            <person name="Delahaunty K."/>
            <person name="Markovic C."/>
            <person name="Hall O."/>
            <person name="Minx P."/>
            <person name="Tomlinson C."/>
            <person name="Mitreva M."/>
            <person name="Nelson J."/>
            <person name="Hou S."/>
            <person name="Wollam A."/>
            <person name="Pepin K.H."/>
            <person name="Johnson M."/>
            <person name="Bhonagiri V."/>
            <person name="Nash W.E."/>
            <person name="Warren W."/>
            <person name="Chinwalla A."/>
            <person name="Mardis E.R."/>
            <person name="Wilson R.K."/>
        </authorList>
    </citation>
    <scope>NUCLEOTIDE SEQUENCE [LARGE SCALE GENOMIC DNA]</scope>
    <source>
        <strain evidence="3">ATCC 35185 / DSM 20758 / VPI D19B-28</strain>
    </source>
</reference>
<feature type="domain" description="Transposase IS204/IS1001/IS1096/IS1165 zinc-finger" evidence="1">
    <location>
        <begin position="35"/>
        <end position="77"/>
    </location>
</feature>
<evidence type="ECO:0000259" key="1">
    <source>
        <dbReference type="Pfam" id="PF14690"/>
    </source>
</evidence>
<dbReference type="AlphaFoldDB" id="C9LVL7"/>
<name>C9LVL7_SELS3</name>
<proteinExistence type="predicted"/>
<organism evidence="2 3">
    <name type="scientific">Selenomonas sputigena (strain ATCC 35185 / DSM 20758 / CCUG 44933 / VPI D19B-28)</name>
    <dbReference type="NCBI Taxonomy" id="546271"/>
    <lineage>
        <taxon>Bacteria</taxon>
        <taxon>Bacillati</taxon>
        <taxon>Bacillota</taxon>
        <taxon>Negativicutes</taxon>
        <taxon>Selenomonadales</taxon>
        <taxon>Selenomonadaceae</taxon>
        <taxon>Selenomonas</taxon>
    </lineage>
</organism>
<evidence type="ECO:0000313" key="3">
    <source>
        <dbReference type="Proteomes" id="UP000003505"/>
    </source>
</evidence>
<dbReference type="Proteomes" id="UP000003505">
    <property type="component" value="Unassembled WGS sequence"/>
</dbReference>
<dbReference type="OrthoDB" id="1696919at2"/>
<accession>C9LVL7</accession>
<protein>
    <recommendedName>
        <fullName evidence="1">Transposase IS204/IS1001/IS1096/IS1165 zinc-finger domain-containing protein</fullName>
    </recommendedName>
</protein>